<dbReference type="KEGG" id="cprv:CYPRO_0606"/>
<name>A0A345UHD9_9BACT</name>
<evidence type="ECO:0000313" key="2">
    <source>
        <dbReference type="EMBL" id="AXI99890.1"/>
    </source>
</evidence>
<gene>
    <name evidence="2" type="ORF">CYPRO_0606</name>
</gene>
<accession>A0A345UHD9</accession>
<feature type="domain" description="AAA+ ATPase" evidence="1">
    <location>
        <begin position="30"/>
        <end position="157"/>
    </location>
</feature>
<evidence type="ECO:0000259" key="1">
    <source>
        <dbReference type="SMART" id="SM00382"/>
    </source>
</evidence>
<dbReference type="AlphaFoldDB" id="A0A345UHD9"/>
<proteinExistence type="predicted"/>
<evidence type="ECO:0000313" key="3">
    <source>
        <dbReference type="Proteomes" id="UP000254808"/>
    </source>
</evidence>
<dbReference type="Proteomes" id="UP000254808">
    <property type="component" value="Chromosome"/>
</dbReference>
<dbReference type="InterPro" id="IPR027417">
    <property type="entry name" value="P-loop_NTPase"/>
</dbReference>
<dbReference type="Pfam" id="PF13173">
    <property type="entry name" value="AAA_14"/>
    <property type="match status" value="1"/>
</dbReference>
<dbReference type="InterPro" id="IPR041682">
    <property type="entry name" value="AAA_14"/>
</dbReference>
<dbReference type="SUPFAM" id="SSF52540">
    <property type="entry name" value="P-loop containing nucleoside triphosphate hydrolases"/>
    <property type="match status" value="1"/>
</dbReference>
<sequence length="396" mass="45229">MDYLFEISERLIAHASTDIQRPQLQKLSQGGRMIGLKGARGVGKSTLLLQFAKSFLRDKKKLYISLDDIAFADQRLTDFADTFVKLGGECLLLDEVHSYKGWARELKNIYDRYPGLQVLFTGSSMLQLSDGLPELSRRAVIHDLPALSFREYLLFETGISFELLSLEDILRDHQRLSKEIWQEIRPLQHFEAYLKGGCYPYFFENPETYDIRLRETVIRVIESDLLITTGISPSSMEKIKQLLYIISHSVPFKPNIDKLAERMQIGKNNLKAYFRYLDMAGITRSLFSAKKGISLLTKPEKVYLAHPNLMHSLNPGQVNAGTQRESFFLSQLAPLHTVTEPDKADFRVDDHYLFEIGGKNETPAQIKGESNAYLAVDGIETGFGNRIPLWLFGFLY</sequence>
<dbReference type="SMART" id="SM00382">
    <property type="entry name" value="AAA"/>
    <property type="match status" value="1"/>
</dbReference>
<dbReference type="EMBL" id="CP027806">
    <property type="protein sequence ID" value="AXI99890.1"/>
    <property type="molecule type" value="Genomic_DNA"/>
</dbReference>
<dbReference type="Gene3D" id="3.40.50.300">
    <property type="entry name" value="P-loop containing nucleotide triphosphate hydrolases"/>
    <property type="match status" value="1"/>
</dbReference>
<dbReference type="RefSeq" id="WP_114983220.1">
    <property type="nucleotide sequence ID" value="NZ_CP027806.1"/>
</dbReference>
<protein>
    <recommendedName>
        <fullName evidence="1">AAA+ ATPase domain-containing protein</fullName>
    </recommendedName>
</protein>
<keyword evidence="3" id="KW-1185">Reference proteome</keyword>
<dbReference type="PANTHER" id="PTHR42990">
    <property type="entry name" value="ATPASE"/>
    <property type="match status" value="1"/>
</dbReference>
<dbReference type="PANTHER" id="PTHR42990:SF1">
    <property type="entry name" value="AAA+ ATPASE DOMAIN-CONTAINING PROTEIN"/>
    <property type="match status" value="1"/>
</dbReference>
<dbReference type="OrthoDB" id="9768467at2"/>
<dbReference type="InterPro" id="IPR003593">
    <property type="entry name" value="AAA+_ATPase"/>
</dbReference>
<reference evidence="2 3" key="1">
    <citation type="submission" date="2018-03" db="EMBL/GenBank/DDBJ databases">
        <title>Phenotypic and genomic properties of Cyclonatronum proteinivorum gen. nov., sp. nov., a haloalkaliphilic bacteroidete from soda lakes possessing Na+-translocating rhodopsin.</title>
        <authorList>
            <person name="Toshchakov S.V."/>
            <person name="Korzhenkov A."/>
            <person name="Samarov N.I."/>
            <person name="Kublanov I.V."/>
            <person name="Muntyan M.S."/>
            <person name="Sorokin D.Y."/>
        </authorList>
    </citation>
    <scope>NUCLEOTIDE SEQUENCE [LARGE SCALE GENOMIC DNA]</scope>
    <source>
        <strain evidence="2 3">Omega</strain>
    </source>
</reference>
<organism evidence="2 3">
    <name type="scientific">Cyclonatronum proteinivorum</name>
    <dbReference type="NCBI Taxonomy" id="1457365"/>
    <lineage>
        <taxon>Bacteria</taxon>
        <taxon>Pseudomonadati</taxon>
        <taxon>Balneolota</taxon>
        <taxon>Balneolia</taxon>
        <taxon>Balneolales</taxon>
        <taxon>Cyclonatronaceae</taxon>
        <taxon>Cyclonatronum</taxon>
    </lineage>
</organism>